<sequence length="184" mass="20549">VLKACATSLSDFLKANGFNHSKELRDVFRLLQEGVDGGEDEDDALELDYYLSYTQQATTRTKCRKLVKFIRTCEYILADSVEALCFRSTGGLLALLDQYMKQAERDEQRRLSGEAPPDGSRAVKSILSQPYRPGMFEALGSAPADERPIFIIDCTFVTGEGQEVGSHLEFSPTGQDFRDFVEEA</sequence>
<dbReference type="Proteomes" id="UP000007800">
    <property type="component" value="Unassembled WGS sequence"/>
</dbReference>
<proteinExistence type="predicted"/>
<reference evidence="1 2" key="1">
    <citation type="submission" date="2008-07" db="EMBL/GenBank/DDBJ databases">
        <authorList>
            <person name="El-Sayed N."/>
            <person name="Caler E."/>
            <person name="Inman J."/>
            <person name="Amedeo P."/>
            <person name="Hass B."/>
            <person name="Wortman J."/>
        </authorList>
    </citation>
    <scope>NUCLEOTIDE SEQUENCE [LARGE SCALE GENOMIC DNA]</scope>
    <source>
        <strain evidence="2">ATCC 50983 / TXsc</strain>
    </source>
</reference>
<protein>
    <submittedName>
        <fullName evidence="1">Uncharacterized protein</fullName>
    </submittedName>
</protein>
<feature type="non-terminal residue" evidence="1">
    <location>
        <position position="1"/>
    </location>
</feature>
<dbReference type="GeneID" id="9038809"/>
<keyword evidence="2" id="KW-1185">Reference proteome</keyword>
<gene>
    <name evidence="1" type="ORF">Pmar_PMAR027093</name>
</gene>
<organism evidence="2">
    <name type="scientific">Perkinsus marinus (strain ATCC 50983 / TXsc)</name>
    <dbReference type="NCBI Taxonomy" id="423536"/>
    <lineage>
        <taxon>Eukaryota</taxon>
        <taxon>Sar</taxon>
        <taxon>Alveolata</taxon>
        <taxon>Perkinsozoa</taxon>
        <taxon>Perkinsea</taxon>
        <taxon>Perkinsida</taxon>
        <taxon>Perkinsidae</taxon>
        <taxon>Perkinsus</taxon>
    </lineage>
</organism>
<dbReference type="EMBL" id="GG677705">
    <property type="protein sequence ID" value="EER10246.1"/>
    <property type="molecule type" value="Genomic_DNA"/>
</dbReference>
<evidence type="ECO:0000313" key="2">
    <source>
        <dbReference type="Proteomes" id="UP000007800"/>
    </source>
</evidence>
<evidence type="ECO:0000313" key="1">
    <source>
        <dbReference type="EMBL" id="EER10246.1"/>
    </source>
</evidence>
<dbReference type="RefSeq" id="XP_002778451.1">
    <property type="nucleotide sequence ID" value="XM_002778405.1"/>
</dbReference>
<name>C5KZ47_PERM5</name>
<dbReference type="InParanoid" id="C5KZ47"/>
<accession>C5KZ47</accession>
<dbReference type="AlphaFoldDB" id="C5KZ47"/>
<dbReference type="OrthoDB" id="10064159at2759"/>